<dbReference type="Proteomes" id="UP000001555">
    <property type="component" value="Unassembled WGS sequence"/>
</dbReference>
<sequence>MLPNPAAQRLLFSRRNPACTDRLSPTILEKVLPRGFLSCHGLPEPCHGSSTQSCASRPEPHWSCPLSPPESDSLELQVIELDKLGIPPTASVHQARRASAPALPGAGEKPPDRSPESRSSPALRSESGEPAADAVSEWASKLTMNEYVSSYGFSVDASSSRPSGSGFLAAREKSSRQCRQAQMRRRISESLRRELADAWKCGESALPVARLAPVSHGPTFFSFEPSSEPNGGQDPA</sequence>
<feature type="compositionally biased region" description="Polar residues" evidence="1">
    <location>
        <begin position="154"/>
        <end position="163"/>
    </location>
</feature>
<evidence type="ECO:0000313" key="3">
    <source>
        <dbReference type="EnsemblMetazoa" id="ISCW010199-PA"/>
    </source>
</evidence>
<evidence type="ECO:0000256" key="1">
    <source>
        <dbReference type="SAM" id="MobiDB-lite"/>
    </source>
</evidence>
<proteinExistence type="predicted"/>
<dbReference type="InParanoid" id="B7PYP9"/>
<dbReference type="AlphaFoldDB" id="B7PYP9"/>
<organism>
    <name type="scientific">Ixodes scapularis</name>
    <name type="common">Black-legged tick</name>
    <name type="synonym">Deer tick</name>
    <dbReference type="NCBI Taxonomy" id="6945"/>
    <lineage>
        <taxon>Eukaryota</taxon>
        <taxon>Metazoa</taxon>
        <taxon>Ecdysozoa</taxon>
        <taxon>Arthropoda</taxon>
        <taxon>Chelicerata</taxon>
        <taxon>Arachnida</taxon>
        <taxon>Acari</taxon>
        <taxon>Parasitiformes</taxon>
        <taxon>Ixodida</taxon>
        <taxon>Ixodoidea</taxon>
        <taxon>Ixodidae</taxon>
        <taxon>Ixodinae</taxon>
        <taxon>Ixodes</taxon>
    </lineage>
</organism>
<evidence type="ECO:0000313" key="2">
    <source>
        <dbReference type="EMBL" id="EEC11721.1"/>
    </source>
</evidence>
<feature type="region of interest" description="Disordered" evidence="1">
    <location>
        <begin position="154"/>
        <end position="176"/>
    </location>
</feature>
<dbReference type="HOGENOM" id="CLU_1176573_0_0_1"/>
<dbReference type="EMBL" id="DS821432">
    <property type="protein sequence ID" value="EEC11721.1"/>
    <property type="molecule type" value="Genomic_DNA"/>
</dbReference>
<reference evidence="2 4" key="1">
    <citation type="submission" date="2008-03" db="EMBL/GenBank/DDBJ databases">
        <title>Annotation of Ixodes scapularis.</title>
        <authorList>
            <consortium name="Ixodes scapularis Genome Project Consortium"/>
            <person name="Caler E."/>
            <person name="Hannick L.I."/>
            <person name="Bidwell S."/>
            <person name="Joardar V."/>
            <person name="Thiagarajan M."/>
            <person name="Amedeo P."/>
            <person name="Galinsky K.J."/>
            <person name="Schobel S."/>
            <person name="Inman J."/>
            <person name="Hostetler J."/>
            <person name="Miller J."/>
            <person name="Hammond M."/>
            <person name="Megy K."/>
            <person name="Lawson D."/>
            <person name="Kodira C."/>
            <person name="Sutton G."/>
            <person name="Meyer J."/>
            <person name="Hill C.A."/>
            <person name="Birren B."/>
            <person name="Nene V."/>
            <person name="Collins F."/>
            <person name="Alarcon-Chaidez F."/>
            <person name="Wikel S."/>
            <person name="Strausberg R."/>
        </authorList>
    </citation>
    <scope>NUCLEOTIDE SEQUENCE [LARGE SCALE GENOMIC DNA]</scope>
    <source>
        <strain evidence="4">Wikel</strain>
        <strain evidence="2">Wikel colony</strain>
    </source>
</reference>
<reference evidence="3" key="2">
    <citation type="submission" date="2020-05" db="UniProtKB">
        <authorList>
            <consortium name="EnsemblMetazoa"/>
        </authorList>
    </citation>
    <scope>IDENTIFICATION</scope>
    <source>
        <strain evidence="3">wikel</strain>
    </source>
</reference>
<gene>
    <name evidence="2" type="ORF">IscW_ISCW010199</name>
</gene>
<keyword evidence="4" id="KW-1185">Reference proteome</keyword>
<dbReference type="EnsemblMetazoa" id="ISCW010199-RA">
    <property type="protein sequence ID" value="ISCW010199-PA"/>
    <property type="gene ID" value="ISCW010199"/>
</dbReference>
<accession>B7PYP9</accession>
<name>B7PYP9_IXOSC</name>
<dbReference type="EMBL" id="ABJB010036314">
    <property type="status" value="NOT_ANNOTATED_CDS"/>
    <property type="molecule type" value="Genomic_DNA"/>
</dbReference>
<protein>
    <submittedName>
        <fullName evidence="2 3">Uncharacterized protein</fullName>
    </submittedName>
</protein>
<dbReference type="PaxDb" id="6945-B7PYP9"/>
<evidence type="ECO:0000313" key="4">
    <source>
        <dbReference type="Proteomes" id="UP000001555"/>
    </source>
</evidence>
<dbReference type="VEuPathDB" id="VectorBase:ISCW010199"/>
<feature type="region of interest" description="Disordered" evidence="1">
    <location>
        <begin position="47"/>
        <end position="69"/>
    </location>
</feature>
<feature type="region of interest" description="Disordered" evidence="1">
    <location>
        <begin position="91"/>
        <end position="134"/>
    </location>
</feature>